<reference evidence="2 3" key="1">
    <citation type="journal article" date="2013" name="Nature">
        <title>Insights into bilaterian evolution from three spiralian genomes.</title>
        <authorList>
            <person name="Simakov O."/>
            <person name="Marletaz F."/>
            <person name="Cho S.J."/>
            <person name="Edsinger-Gonzales E."/>
            <person name="Havlak P."/>
            <person name="Hellsten U."/>
            <person name="Kuo D.H."/>
            <person name="Larsson T."/>
            <person name="Lv J."/>
            <person name="Arendt D."/>
            <person name="Savage R."/>
            <person name="Osoegawa K."/>
            <person name="de Jong P."/>
            <person name="Grimwood J."/>
            <person name="Chapman J.A."/>
            <person name="Shapiro H."/>
            <person name="Aerts A."/>
            <person name="Otillar R.P."/>
            <person name="Terry A.Y."/>
            <person name="Boore J.L."/>
            <person name="Grigoriev I.V."/>
            <person name="Lindberg D.R."/>
            <person name="Seaver E.C."/>
            <person name="Weisblat D.A."/>
            <person name="Putnam N.H."/>
            <person name="Rokhsar D.S."/>
        </authorList>
    </citation>
    <scope>NUCLEOTIDE SEQUENCE [LARGE SCALE GENOMIC DNA]</scope>
</reference>
<dbReference type="GeneID" id="20238447"/>
<dbReference type="HOGENOM" id="CLU_767883_0_0_1"/>
<gene>
    <name evidence="2" type="ORF">LOTGIDRAFT_160625</name>
</gene>
<feature type="coiled-coil region" evidence="1">
    <location>
        <begin position="273"/>
        <end position="314"/>
    </location>
</feature>
<keyword evidence="1" id="KW-0175">Coiled coil</keyword>
<dbReference type="KEGG" id="lgi:LOTGIDRAFT_160625"/>
<dbReference type="Proteomes" id="UP000030746">
    <property type="component" value="Unassembled WGS sequence"/>
</dbReference>
<dbReference type="EMBL" id="KB201656">
    <property type="protein sequence ID" value="ESO95472.1"/>
    <property type="molecule type" value="Genomic_DNA"/>
</dbReference>
<dbReference type="InterPro" id="IPR038891">
    <property type="entry name" value="FSIP2"/>
</dbReference>
<evidence type="ECO:0000313" key="2">
    <source>
        <dbReference type="EMBL" id="ESO95472.1"/>
    </source>
</evidence>
<dbReference type="OMA" id="KCSLKDY"/>
<accession>V4AF28</accession>
<dbReference type="AlphaFoldDB" id="V4AF28"/>
<dbReference type="RefSeq" id="XP_009053978.1">
    <property type="nucleotide sequence ID" value="XM_009055730.1"/>
</dbReference>
<sequence>MERLTLTPRHQSIDFRQCLPAGDILPSWSNLPLDTKLPMHKTPEGRVTLYTTPLSEPKYRSSQCIDFDLSDPLGTSLSTEYQSLHDPHLKSHFNLRTMRRHLVRNGFITSSGEVICTLREFNQYRQYLRRLCLLEVTQERKEELAYLEAARMKKQRPSKTEFAPKFHEIKKRQQEMLEKIKQRHEELVKMEEERLQKKFQLQAEKMLNYEEKRRVLDKRRDEILYRHKEELKRKNTNLLRSWIIKDQERNKRLEEQKTDMILHQTQKNVENWHKRKLHEYEKLEREKEVRERERELIEENVKLREKKIRKLRKRQLAEINTIKMMRKRRQMNKERKYAQRLAHKIVTGNVHPFTEKGKIIN</sequence>
<keyword evidence="3" id="KW-1185">Reference proteome</keyword>
<dbReference type="PANTHER" id="PTHR47315">
    <property type="entry name" value="FIBROUS SHEATH INTERACTING PROTEIN 2"/>
    <property type="match status" value="1"/>
</dbReference>
<dbReference type="OrthoDB" id="8197715at2759"/>
<evidence type="ECO:0000313" key="3">
    <source>
        <dbReference type="Proteomes" id="UP000030746"/>
    </source>
</evidence>
<dbReference type="CTD" id="20238447"/>
<evidence type="ECO:0000256" key="1">
    <source>
        <dbReference type="SAM" id="Coils"/>
    </source>
</evidence>
<dbReference type="PANTHER" id="PTHR47315:SF3">
    <property type="entry name" value="FIBROUS SHEATH-INTERACTING PROTEIN 2-LIKE"/>
    <property type="match status" value="1"/>
</dbReference>
<protein>
    <recommendedName>
        <fullName evidence="4">Fibrous sheath-interacting protein 2</fullName>
    </recommendedName>
</protein>
<organism evidence="2 3">
    <name type="scientific">Lottia gigantea</name>
    <name type="common">Giant owl limpet</name>
    <dbReference type="NCBI Taxonomy" id="225164"/>
    <lineage>
        <taxon>Eukaryota</taxon>
        <taxon>Metazoa</taxon>
        <taxon>Spiralia</taxon>
        <taxon>Lophotrochozoa</taxon>
        <taxon>Mollusca</taxon>
        <taxon>Gastropoda</taxon>
        <taxon>Patellogastropoda</taxon>
        <taxon>Lottioidea</taxon>
        <taxon>Lottiidae</taxon>
        <taxon>Lottia</taxon>
    </lineage>
</organism>
<dbReference type="STRING" id="225164.V4AF28"/>
<name>V4AF28_LOTGI</name>
<proteinExistence type="predicted"/>
<evidence type="ECO:0008006" key="4">
    <source>
        <dbReference type="Google" id="ProtNLM"/>
    </source>
</evidence>